<comment type="caution">
    <text evidence="6">Lacks conserved residue(s) required for the propagation of feature annotation.</text>
</comment>
<comment type="caution">
    <text evidence="9">The sequence shown here is derived from an EMBL/GenBank/DDBJ whole genome shotgun (WGS) entry which is preliminary data.</text>
</comment>
<keyword evidence="3 6" id="KW-0238">DNA-binding</keyword>
<dbReference type="GO" id="GO:0005634">
    <property type="term" value="C:nucleus"/>
    <property type="evidence" value="ECO:0007669"/>
    <property type="project" value="UniProtKB-SubCell"/>
</dbReference>
<evidence type="ECO:0000259" key="8">
    <source>
        <dbReference type="PROSITE" id="PS50252"/>
    </source>
</evidence>
<evidence type="ECO:0000313" key="9">
    <source>
        <dbReference type="EMBL" id="TRY61168.1"/>
    </source>
</evidence>
<accession>A0A553N6V9</accession>
<dbReference type="InterPro" id="IPR018186">
    <property type="entry name" value="TF_T-box_CS"/>
</dbReference>
<dbReference type="Proteomes" id="UP000318571">
    <property type="component" value="Chromosome 8"/>
</dbReference>
<reference evidence="9 10" key="1">
    <citation type="journal article" date="2018" name="Nat. Ecol. Evol.">
        <title>Genomic signatures of mitonuclear coevolution across populations of Tigriopus californicus.</title>
        <authorList>
            <person name="Barreto F.S."/>
            <person name="Watson E.T."/>
            <person name="Lima T.G."/>
            <person name="Willett C.S."/>
            <person name="Edmands S."/>
            <person name="Li W."/>
            <person name="Burton R.S."/>
        </authorList>
    </citation>
    <scope>NUCLEOTIDE SEQUENCE [LARGE SCALE GENOMIC DNA]</scope>
    <source>
        <strain evidence="9 10">San Diego</strain>
    </source>
</reference>
<dbReference type="PROSITE" id="PS50252">
    <property type="entry name" value="TBOX_3"/>
    <property type="match status" value="1"/>
</dbReference>
<keyword evidence="5 6" id="KW-0539">Nucleus</keyword>
<gene>
    <name evidence="9" type="ORF">TCAL_05855</name>
</gene>
<dbReference type="PANTHER" id="PTHR11267">
    <property type="entry name" value="T-BOX PROTEIN-RELATED"/>
    <property type="match status" value="1"/>
</dbReference>
<feature type="domain" description="T-box" evidence="8">
    <location>
        <begin position="189"/>
        <end position="377"/>
    </location>
</feature>
<dbReference type="PANTHER" id="PTHR11267:SF190">
    <property type="entry name" value="T-BOX TRANSCRIPTION FACTOR TBX20"/>
    <property type="match status" value="1"/>
</dbReference>
<evidence type="ECO:0000256" key="5">
    <source>
        <dbReference type="ARBA" id="ARBA00023242"/>
    </source>
</evidence>
<feature type="compositionally biased region" description="Acidic residues" evidence="7">
    <location>
        <begin position="153"/>
        <end position="174"/>
    </location>
</feature>
<dbReference type="FunFam" id="2.60.40.820:FF:000008">
    <property type="entry name" value="T-box transcription factor TBX20"/>
    <property type="match status" value="1"/>
</dbReference>
<evidence type="ECO:0000256" key="3">
    <source>
        <dbReference type="ARBA" id="ARBA00023125"/>
    </source>
</evidence>
<feature type="compositionally biased region" description="Basic and acidic residues" evidence="7">
    <location>
        <begin position="130"/>
        <end position="152"/>
    </location>
</feature>
<dbReference type="InterPro" id="IPR046360">
    <property type="entry name" value="T-box_DNA-bd"/>
</dbReference>
<keyword evidence="10" id="KW-1185">Reference proteome</keyword>
<dbReference type="GO" id="GO:0045893">
    <property type="term" value="P:positive regulation of DNA-templated transcription"/>
    <property type="evidence" value="ECO:0007669"/>
    <property type="project" value="InterPro"/>
</dbReference>
<proteinExistence type="predicted"/>
<feature type="compositionally biased region" description="Polar residues" evidence="7">
    <location>
        <begin position="501"/>
        <end position="510"/>
    </location>
</feature>
<evidence type="ECO:0000256" key="6">
    <source>
        <dbReference type="PROSITE-ProRule" id="PRU00201"/>
    </source>
</evidence>
<dbReference type="EMBL" id="VCGU01000459">
    <property type="protein sequence ID" value="TRY61168.1"/>
    <property type="molecule type" value="Genomic_DNA"/>
</dbReference>
<keyword evidence="4" id="KW-0804">Transcription</keyword>
<evidence type="ECO:0000256" key="1">
    <source>
        <dbReference type="ARBA" id="ARBA00004123"/>
    </source>
</evidence>
<dbReference type="SMART" id="SM00425">
    <property type="entry name" value="TBOX"/>
    <property type="match status" value="1"/>
</dbReference>
<dbReference type="GO" id="GO:0048731">
    <property type="term" value="P:system development"/>
    <property type="evidence" value="ECO:0007669"/>
    <property type="project" value="UniProtKB-ARBA"/>
</dbReference>
<feature type="region of interest" description="Disordered" evidence="7">
    <location>
        <begin position="498"/>
        <end position="552"/>
    </location>
</feature>
<dbReference type="Gene3D" id="2.60.40.820">
    <property type="entry name" value="Transcription factor, T-box"/>
    <property type="match status" value="1"/>
</dbReference>
<protein>
    <recommendedName>
        <fullName evidence="8">T-box domain-containing protein</fullName>
    </recommendedName>
</protein>
<dbReference type="Pfam" id="PF00907">
    <property type="entry name" value="T-box"/>
    <property type="match status" value="1"/>
</dbReference>
<evidence type="ECO:0000313" key="10">
    <source>
        <dbReference type="Proteomes" id="UP000318571"/>
    </source>
</evidence>
<feature type="non-terminal residue" evidence="9">
    <location>
        <position position="1"/>
    </location>
</feature>
<dbReference type="GO" id="GO:0000785">
    <property type="term" value="C:chromatin"/>
    <property type="evidence" value="ECO:0007669"/>
    <property type="project" value="TreeGrafter"/>
</dbReference>
<dbReference type="GO" id="GO:0000981">
    <property type="term" value="F:DNA-binding transcription factor activity, RNA polymerase II-specific"/>
    <property type="evidence" value="ECO:0007669"/>
    <property type="project" value="TreeGrafter"/>
</dbReference>
<dbReference type="GO" id="GO:0001708">
    <property type="term" value="P:cell fate specification"/>
    <property type="evidence" value="ECO:0007669"/>
    <property type="project" value="TreeGrafter"/>
</dbReference>
<name>A0A553N6V9_TIGCA</name>
<feature type="region of interest" description="Disordered" evidence="7">
    <location>
        <begin position="128"/>
        <end position="183"/>
    </location>
</feature>
<dbReference type="PRINTS" id="PR00937">
    <property type="entry name" value="TBOX"/>
</dbReference>
<evidence type="ECO:0000256" key="2">
    <source>
        <dbReference type="ARBA" id="ARBA00023015"/>
    </source>
</evidence>
<dbReference type="InterPro" id="IPR008967">
    <property type="entry name" value="p53-like_TF_DNA-bd_sf"/>
</dbReference>
<organism evidence="9 10">
    <name type="scientific">Tigriopus californicus</name>
    <name type="common">Marine copepod</name>
    <dbReference type="NCBI Taxonomy" id="6832"/>
    <lineage>
        <taxon>Eukaryota</taxon>
        <taxon>Metazoa</taxon>
        <taxon>Ecdysozoa</taxon>
        <taxon>Arthropoda</taxon>
        <taxon>Crustacea</taxon>
        <taxon>Multicrustacea</taxon>
        <taxon>Hexanauplia</taxon>
        <taxon>Copepoda</taxon>
        <taxon>Harpacticoida</taxon>
        <taxon>Harpacticidae</taxon>
        <taxon>Tigriopus</taxon>
    </lineage>
</organism>
<dbReference type="GO" id="GO:0000978">
    <property type="term" value="F:RNA polymerase II cis-regulatory region sequence-specific DNA binding"/>
    <property type="evidence" value="ECO:0007669"/>
    <property type="project" value="InterPro"/>
</dbReference>
<evidence type="ECO:0000256" key="4">
    <source>
        <dbReference type="ARBA" id="ARBA00023163"/>
    </source>
</evidence>
<dbReference type="AlphaFoldDB" id="A0A553N6V9"/>
<dbReference type="STRING" id="6832.A0A553N6V9"/>
<dbReference type="SUPFAM" id="SSF49417">
    <property type="entry name" value="p53-like transcription factors"/>
    <property type="match status" value="1"/>
</dbReference>
<feature type="compositionally biased region" description="Pro residues" evidence="7">
    <location>
        <begin position="538"/>
        <end position="552"/>
    </location>
</feature>
<comment type="subcellular location">
    <subcellularLocation>
        <location evidence="1 6">Nucleus</location>
    </subcellularLocation>
</comment>
<evidence type="ECO:0000256" key="7">
    <source>
        <dbReference type="SAM" id="MobiDB-lite"/>
    </source>
</evidence>
<dbReference type="PROSITE" id="PS01283">
    <property type="entry name" value="TBOX_1"/>
    <property type="match status" value="1"/>
</dbReference>
<keyword evidence="2" id="KW-0805">Transcription regulation</keyword>
<sequence>DGLLCQVSRSETTQGAIYDDKTGVTRDKRSAANIRFPAHSRWDPPESLANEDPTLAGTGAGRPRQMKLPNEQIDRAKVEDENNITIPQACSGRDEVRSKFDVTVPVGPEAHSPMWRQVVSSLPLNGTRICETKEHDPEEGEGNKKKNERRKEEEEEEKEEEEQQPKEELEEEEQLCPPNEELSRAECHLETRELWEKFHELGTEMIITKTGRRMFPTVRCSFSRLNPRATYNVVLDIIPCDNKRYRYAYHRSSWLVAGKADPPPPYRFYTHPDGPVSGEQLLSRQVVSFEKVKLTNNEMDKTGQIILNSMHKFQPRIHLVQCDGTRRHDGIVDVLRERNRKTFVFPVTAFTAVTAYQNQLITRLKIDSNPFAKGFRDSSRLLEFDRDSQSSPPAHLMAFHGLESSSPSLDTNSSSSFEDIQRLHSFSVPSPSPLPIQGNLISTLYNLRKTQLLTKVPSSVPPSMLSSLQVWSQWLQLQHQIQAMLVFQAQQRQLRHPPLSSGFNSFQGDQMESRQIRYSPYDLSARRLPGPRAMASTPSPPPPPPPTPPQSP</sequence>
<feature type="region of interest" description="Disordered" evidence="7">
    <location>
        <begin position="29"/>
        <end position="82"/>
    </location>
</feature>
<dbReference type="InterPro" id="IPR036960">
    <property type="entry name" value="T-box_sf"/>
</dbReference>
<dbReference type="InterPro" id="IPR001699">
    <property type="entry name" value="TF_T-box"/>
</dbReference>